<feature type="compositionally biased region" description="Basic and acidic residues" evidence="1">
    <location>
        <begin position="1"/>
        <end position="14"/>
    </location>
</feature>
<proteinExistence type="predicted"/>
<gene>
    <name evidence="2" type="ORF">MIMGU_mgv1a014856mg</name>
</gene>
<organism evidence="2 3">
    <name type="scientific">Erythranthe guttata</name>
    <name type="common">Yellow monkey flower</name>
    <name type="synonym">Mimulus guttatus</name>
    <dbReference type="NCBI Taxonomy" id="4155"/>
    <lineage>
        <taxon>Eukaryota</taxon>
        <taxon>Viridiplantae</taxon>
        <taxon>Streptophyta</taxon>
        <taxon>Embryophyta</taxon>
        <taxon>Tracheophyta</taxon>
        <taxon>Spermatophyta</taxon>
        <taxon>Magnoliopsida</taxon>
        <taxon>eudicotyledons</taxon>
        <taxon>Gunneridae</taxon>
        <taxon>Pentapetalae</taxon>
        <taxon>asterids</taxon>
        <taxon>lamiids</taxon>
        <taxon>Lamiales</taxon>
        <taxon>Phrymaceae</taxon>
        <taxon>Erythranthe</taxon>
    </lineage>
</organism>
<name>A0A022RWT7_ERYGU</name>
<evidence type="ECO:0000313" key="2">
    <source>
        <dbReference type="EMBL" id="EYU44514.1"/>
    </source>
</evidence>
<dbReference type="Proteomes" id="UP000030748">
    <property type="component" value="Unassembled WGS sequence"/>
</dbReference>
<sequence>MERPILVDPPEPHRVAPRHHRHAAVGGGGAKRERALGAAELRADLGGDAADGGEPEEVLELFFGGFDVVGIGCVCAEASWEAGYLRRGAAHGVAVGDVAAAARQALQGQISGPGQDPKRASQEYHEFALLSNPFRAHFFPMRKICQLEFLNFFFWKEENGEINFGVVKLARINVYI</sequence>
<protein>
    <submittedName>
        <fullName evidence="2">Uncharacterized protein</fullName>
    </submittedName>
</protein>
<evidence type="ECO:0000313" key="3">
    <source>
        <dbReference type="Proteomes" id="UP000030748"/>
    </source>
</evidence>
<reference evidence="2 3" key="1">
    <citation type="journal article" date="2013" name="Proc. Natl. Acad. Sci. U.S.A.">
        <title>Fine-scale variation in meiotic recombination in Mimulus inferred from population shotgun sequencing.</title>
        <authorList>
            <person name="Hellsten U."/>
            <person name="Wright K.M."/>
            <person name="Jenkins J."/>
            <person name="Shu S."/>
            <person name="Yuan Y."/>
            <person name="Wessler S.R."/>
            <person name="Schmutz J."/>
            <person name="Willis J.H."/>
            <person name="Rokhsar D.S."/>
        </authorList>
    </citation>
    <scope>NUCLEOTIDE SEQUENCE [LARGE SCALE GENOMIC DNA]</scope>
    <source>
        <strain evidence="3">cv. DUN x IM62</strain>
    </source>
</reference>
<accession>A0A022RWT7</accession>
<keyword evidence="3" id="KW-1185">Reference proteome</keyword>
<evidence type="ECO:0000256" key="1">
    <source>
        <dbReference type="SAM" id="MobiDB-lite"/>
    </source>
</evidence>
<dbReference type="AlphaFoldDB" id="A0A022RWT7"/>
<dbReference type="EMBL" id="KI630214">
    <property type="protein sequence ID" value="EYU44514.1"/>
    <property type="molecule type" value="Genomic_DNA"/>
</dbReference>
<feature type="region of interest" description="Disordered" evidence="1">
    <location>
        <begin position="1"/>
        <end position="30"/>
    </location>
</feature>